<name>A0A1X0QU20_RHIZD</name>
<dbReference type="EC" id="2.3.3.13" evidence="3"/>
<evidence type="ECO:0000313" key="10">
    <source>
        <dbReference type="EMBL" id="ORE03236.1"/>
    </source>
</evidence>
<protein>
    <recommendedName>
        <fullName evidence="3">2-isopropylmalate synthase</fullName>
        <ecNumber evidence="3">2.3.3.13</ecNumber>
    </recommendedName>
</protein>
<comment type="pathway">
    <text evidence="1">Amino-acid biosynthesis; L-leucine biosynthesis; L-leucine from 3-methyl-2-oxobutanoate: step 1/4.</text>
</comment>
<dbReference type="EMBL" id="KV922012">
    <property type="protein sequence ID" value="ORE03236.1"/>
    <property type="molecule type" value="Genomic_DNA"/>
</dbReference>
<dbReference type="Gene3D" id="1.10.238.260">
    <property type="match status" value="1"/>
</dbReference>
<dbReference type="FunFam" id="1.10.238.260:FF:000001">
    <property type="entry name" value="2-isopropylmalate synthase"/>
    <property type="match status" value="1"/>
</dbReference>
<dbReference type="InterPro" id="IPR000891">
    <property type="entry name" value="PYR_CT"/>
</dbReference>
<dbReference type="Gene3D" id="3.30.160.270">
    <property type="match status" value="1"/>
</dbReference>
<proteinExistence type="inferred from homology"/>
<dbReference type="InterPro" id="IPR002034">
    <property type="entry name" value="AIPM/Hcit_synth_CS"/>
</dbReference>
<dbReference type="Pfam" id="PF08502">
    <property type="entry name" value="LeuA_dimer"/>
    <property type="match status" value="1"/>
</dbReference>
<dbReference type="Pfam" id="PF22617">
    <property type="entry name" value="HCS_D2"/>
    <property type="match status" value="1"/>
</dbReference>
<dbReference type="SMART" id="SM00917">
    <property type="entry name" value="LeuA_dimer"/>
    <property type="match status" value="1"/>
</dbReference>
<evidence type="ECO:0000256" key="6">
    <source>
        <dbReference type="ARBA" id="ARBA00022679"/>
    </source>
</evidence>
<keyword evidence="7" id="KW-0479">Metal-binding</keyword>
<accession>A0A1X0QU20</accession>
<comment type="similarity">
    <text evidence="2">Belongs to the alpha-IPM synthase/homocitrate synthase family. LeuA type 1 subfamily.</text>
</comment>
<dbReference type="SUPFAM" id="SSF51569">
    <property type="entry name" value="Aldolase"/>
    <property type="match status" value="1"/>
</dbReference>
<dbReference type="CDD" id="cd07940">
    <property type="entry name" value="DRE_TIM_IPMS"/>
    <property type="match status" value="1"/>
</dbReference>
<dbReference type="InterPro" id="IPR054691">
    <property type="entry name" value="LeuA/HCS_post-cat"/>
</dbReference>
<dbReference type="PROSITE" id="PS00816">
    <property type="entry name" value="AIPM_HOMOCIT_SYNTH_2"/>
    <property type="match status" value="1"/>
</dbReference>
<feature type="domain" description="Pyruvate carboxyltransferase" evidence="9">
    <location>
        <begin position="11"/>
        <end position="284"/>
    </location>
</feature>
<gene>
    <name evidence="10" type="ORF">BCV72DRAFT_35696</name>
</gene>
<dbReference type="InterPro" id="IPR013709">
    <property type="entry name" value="2-isopropylmalate_synth_dimer"/>
</dbReference>
<dbReference type="GO" id="GO:0003852">
    <property type="term" value="F:2-isopropylmalate synthase activity"/>
    <property type="evidence" value="ECO:0007669"/>
    <property type="project" value="UniProtKB-EC"/>
</dbReference>
<evidence type="ECO:0000256" key="2">
    <source>
        <dbReference type="ARBA" id="ARBA00009396"/>
    </source>
</evidence>
<dbReference type="PROSITE" id="PS00815">
    <property type="entry name" value="AIPM_HOMOCIT_SYNTH_1"/>
    <property type="match status" value="1"/>
</dbReference>
<dbReference type="Pfam" id="PF00682">
    <property type="entry name" value="HMGL-like"/>
    <property type="match status" value="1"/>
</dbReference>
<dbReference type="HAMAP" id="MF_01025">
    <property type="entry name" value="LeuA_type1"/>
    <property type="match status" value="1"/>
</dbReference>
<evidence type="ECO:0000256" key="3">
    <source>
        <dbReference type="ARBA" id="ARBA00012973"/>
    </source>
</evidence>
<dbReference type="PANTHER" id="PTHR10277:SF9">
    <property type="entry name" value="2-ISOPROPYLMALATE SYNTHASE 1, CHLOROPLASTIC-RELATED"/>
    <property type="match status" value="1"/>
</dbReference>
<dbReference type="UniPathway" id="UPA00048">
    <property type="reaction ID" value="UER00070"/>
</dbReference>
<dbReference type="InterPro" id="IPR013785">
    <property type="entry name" value="Aldolase_TIM"/>
</dbReference>
<dbReference type="OrthoDB" id="2015253at2759"/>
<dbReference type="NCBIfam" id="NF002086">
    <property type="entry name" value="PRK00915.1-3"/>
    <property type="match status" value="1"/>
</dbReference>
<evidence type="ECO:0000256" key="1">
    <source>
        <dbReference type="ARBA" id="ARBA00004689"/>
    </source>
</evidence>
<evidence type="ECO:0000256" key="5">
    <source>
        <dbReference type="ARBA" id="ARBA00022605"/>
    </source>
</evidence>
<reference evidence="10" key="1">
    <citation type="journal article" date="2016" name="Proc. Natl. Acad. Sci. U.S.A.">
        <title>Lipid metabolic changes in an early divergent fungus govern the establishment of a mutualistic symbiosis with endobacteria.</title>
        <authorList>
            <person name="Lastovetsky O.A."/>
            <person name="Gaspar M.L."/>
            <person name="Mondo S.J."/>
            <person name="LaButti K.M."/>
            <person name="Sandor L."/>
            <person name="Grigoriev I.V."/>
            <person name="Henry S.A."/>
            <person name="Pawlowska T.E."/>
        </authorList>
    </citation>
    <scope>NUCLEOTIDE SEQUENCE [LARGE SCALE GENOMIC DNA]</scope>
    <source>
        <strain evidence="10">ATCC 52814</strain>
    </source>
</reference>
<dbReference type="PROSITE" id="PS50991">
    <property type="entry name" value="PYR_CT"/>
    <property type="match status" value="1"/>
</dbReference>
<dbReference type="InterPro" id="IPR050073">
    <property type="entry name" value="2-IPM_HCS-like"/>
</dbReference>
<dbReference type="GO" id="GO:0046872">
    <property type="term" value="F:metal ion binding"/>
    <property type="evidence" value="ECO:0007669"/>
    <property type="project" value="UniProtKB-KW"/>
</dbReference>
<dbReference type="InterPro" id="IPR005671">
    <property type="entry name" value="LeuA_bact_synth"/>
</dbReference>
<dbReference type="PANTHER" id="PTHR10277">
    <property type="entry name" value="HOMOCITRATE SYNTHASE-RELATED"/>
    <property type="match status" value="1"/>
</dbReference>
<evidence type="ECO:0000256" key="8">
    <source>
        <dbReference type="ARBA" id="ARBA00023304"/>
    </source>
</evidence>
<keyword evidence="6" id="KW-0808">Transferase</keyword>
<organism evidence="10">
    <name type="scientific">Rhizopus microsporus var. microsporus</name>
    <dbReference type="NCBI Taxonomy" id="86635"/>
    <lineage>
        <taxon>Eukaryota</taxon>
        <taxon>Fungi</taxon>
        <taxon>Fungi incertae sedis</taxon>
        <taxon>Mucoromycota</taxon>
        <taxon>Mucoromycotina</taxon>
        <taxon>Mucoromycetes</taxon>
        <taxon>Mucorales</taxon>
        <taxon>Mucorineae</taxon>
        <taxon>Rhizopodaceae</taxon>
        <taxon>Rhizopus</taxon>
    </lineage>
</organism>
<dbReference type="GO" id="GO:0009098">
    <property type="term" value="P:L-leucine biosynthetic process"/>
    <property type="evidence" value="ECO:0007669"/>
    <property type="project" value="UniProtKB-UniPathway"/>
</dbReference>
<dbReference type="VEuPathDB" id="FungiDB:BCV72DRAFT_35696"/>
<keyword evidence="4" id="KW-0432">Leucine biosynthesis</keyword>
<keyword evidence="8" id="KW-0100">Branched-chain amino acid biosynthesis</keyword>
<dbReference type="AlphaFoldDB" id="A0A1X0QU20"/>
<keyword evidence="5" id="KW-0028">Amino-acid biosynthesis</keyword>
<dbReference type="FunFam" id="3.20.20.70:FF:000010">
    <property type="entry name" value="2-isopropylmalate synthase"/>
    <property type="match status" value="1"/>
</dbReference>
<dbReference type="SUPFAM" id="SSF110921">
    <property type="entry name" value="2-isopropylmalate synthase LeuA, allosteric (dimerisation) domain"/>
    <property type="match status" value="1"/>
</dbReference>
<evidence type="ECO:0000256" key="4">
    <source>
        <dbReference type="ARBA" id="ARBA00022430"/>
    </source>
</evidence>
<dbReference type="Gene3D" id="3.20.20.70">
    <property type="entry name" value="Aldolase class I"/>
    <property type="match status" value="1"/>
</dbReference>
<evidence type="ECO:0000259" key="9">
    <source>
        <dbReference type="PROSITE" id="PS50991"/>
    </source>
</evidence>
<sequence length="556" mass="60357">MSSTTKATDKLIVFDTTLRDGEQSPGVTLNTEEKIEIAKQLSRLGVDVLEAGFPVASVGDFEAVKRIATEVGPMMEGREKIGQPMTICGLARATPSDIKRCAEAIANAPRRRIHIFLATSDLHLKYKLKIDRDECVKRAVAAVSFARTLVDDIEFSPEDAGRSDPDFLCHVLGKVIEAGATTLNIPDTVGYNTPEEYGNLIKYLVANTPGADKAVFSTHCHNDLGLATANTLAGISNGARQVEVTINGIGERAGNTSMEEVVMAIHTHPNYYPVHHTINTTLFYRISQMVSSLSGMIVQPNKAIVGRNAFLHESGIHQDGVLKNRQTYEIITPETVGVTDINLVLGKHSGRNAFRERCKELGFVDIKDDEFQKAFDAFKALCDRKKNVNDADILAILSNQISDSVTHAFYTLVSTQVVAGANITSMANVKLYDIKADREISDAAISVNGPVDAIFEAIQRSIGRRFLLTKFDISAVGEGTDALGKAEIQIKVDTEAGPIKDERLAKAAFSQSSADVDIITATAKAYVGAINKQLVWEHELSAGTARSTTAERHIDL</sequence>
<dbReference type="Proteomes" id="UP000242414">
    <property type="component" value="Unassembled WGS sequence"/>
</dbReference>
<evidence type="ECO:0000256" key="7">
    <source>
        <dbReference type="ARBA" id="ARBA00022723"/>
    </source>
</evidence>
<dbReference type="GO" id="GO:0010177">
    <property type="term" value="F:methylthioalkylmalate synthase activity"/>
    <property type="evidence" value="ECO:0007669"/>
    <property type="project" value="UniProtKB-ARBA"/>
</dbReference>
<dbReference type="NCBIfam" id="TIGR00973">
    <property type="entry name" value="leuA_bact"/>
    <property type="match status" value="1"/>
</dbReference>
<dbReference type="InterPro" id="IPR036230">
    <property type="entry name" value="LeuA_allosteric_dom_sf"/>
</dbReference>